<evidence type="ECO:0000259" key="1">
    <source>
        <dbReference type="Pfam" id="PF02796"/>
    </source>
</evidence>
<sequence>MTPPSTIRPIDTAQVRALAAEGIGATAIARRLGIGRAPVYRVLEV</sequence>
<proteinExistence type="predicted"/>
<reference evidence="3" key="1">
    <citation type="submission" date="2018-07" db="EMBL/GenBank/DDBJ databases">
        <authorList>
            <person name="Safronova V.I."/>
            <person name="Chirak E.R."/>
            <person name="Sazanova A.L."/>
        </authorList>
    </citation>
    <scope>NUCLEOTIDE SEQUENCE [LARGE SCALE GENOMIC DNA]</scope>
    <source>
        <strain evidence="3">RCAM04685</strain>
    </source>
</reference>
<dbReference type="AlphaFoldDB" id="A0A370L9J1"/>
<evidence type="ECO:0000313" key="2">
    <source>
        <dbReference type="EMBL" id="RDJ27963.1"/>
    </source>
</evidence>
<dbReference type="GO" id="GO:0003677">
    <property type="term" value="F:DNA binding"/>
    <property type="evidence" value="ECO:0007669"/>
    <property type="project" value="InterPro"/>
</dbReference>
<dbReference type="OrthoDB" id="9800103at2"/>
<dbReference type="GO" id="GO:0000150">
    <property type="term" value="F:DNA strand exchange activity"/>
    <property type="evidence" value="ECO:0007669"/>
    <property type="project" value="InterPro"/>
</dbReference>
<protein>
    <recommendedName>
        <fullName evidence="1">Resolvase HTH domain-containing protein</fullName>
    </recommendedName>
</protein>
<keyword evidence="3" id="KW-1185">Reference proteome</keyword>
<evidence type="ECO:0000313" key="3">
    <source>
        <dbReference type="Proteomes" id="UP000255207"/>
    </source>
</evidence>
<dbReference type="Gene3D" id="1.10.10.60">
    <property type="entry name" value="Homeodomain-like"/>
    <property type="match status" value="1"/>
</dbReference>
<dbReference type="Proteomes" id="UP000255207">
    <property type="component" value="Unassembled WGS sequence"/>
</dbReference>
<name>A0A370L9J1_9HYPH</name>
<gene>
    <name evidence="2" type="ORF">DWE98_04990</name>
</gene>
<organism evidence="2 3">
    <name type="scientific">Bosea caraganae</name>
    <dbReference type="NCBI Taxonomy" id="2763117"/>
    <lineage>
        <taxon>Bacteria</taxon>
        <taxon>Pseudomonadati</taxon>
        <taxon>Pseudomonadota</taxon>
        <taxon>Alphaproteobacteria</taxon>
        <taxon>Hyphomicrobiales</taxon>
        <taxon>Boseaceae</taxon>
        <taxon>Bosea</taxon>
    </lineage>
</organism>
<accession>A0A370L9J1</accession>
<dbReference type="InterPro" id="IPR009057">
    <property type="entry name" value="Homeodomain-like_sf"/>
</dbReference>
<dbReference type="Pfam" id="PF02796">
    <property type="entry name" value="HTH_7"/>
    <property type="match status" value="1"/>
</dbReference>
<dbReference type="SUPFAM" id="SSF46689">
    <property type="entry name" value="Homeodomain-like"/>
    <property type="match status" value="1"/>
</dbReference>
<feature type="domain" description="Resolvase HTH" evidence="1">
    <location>
        <begin position="5"/>
        <end position="44"/>
    </location>
</feature>
<dbReference type="RefSeq" id="WP_114828088.1">
    <property type="nucleotide sequence ID" value="NZ_QQTO01000037.1"/>
</dbReference>
<dbReference type="EMBL" id="QQTP01000002">
    <property type="protein sequence ID" value="RDJ27963.1"/>
    <property type="molecule type" value="Genomic_DNA"/>
</dbReference>
<dbReference type="InterPro" id="IPR006120">
    <property type="entry name" value="Resolvase_HTH_dom"/>
</dbReference>
<comment type="caution">
    <text evidence="2">The sequence shown here is derived from an EMBL/GenBank/DDBJ whole genome shotgun (WGS) entry which is preliminary data.</text>
</comment>